<dbReference type="AlphaFoldDB" id="A0A6M1RXJ6"/>
<dbReference type="InterPro" id="IPR022781">
    <property type="entry name" value="Flagellar_biosynth_FliO"/>
</dbReference>
<keyword evidence="5 7" id="KW-0472">Membrane</keyword>
<feature type="transmembrane region" description="Helical" evidence="7">
    <location>
        <begin position="53"/>
        <end position="78"/>
    </location>
</feature>
<evidence type="ECO:0000256" key="3">
    <source>
        <dbReference type="ARBA" id="ARBA00022692"/>
    </source>
</evidence>
<reference evidence="8 9" key="1">
    <citation type="submission" date="2020-02" db="EMBL/GenBank/DDBJ databases">
        <title>Draft genome sequence of Limisphaera ngatamarikiensis NGM72.4T, a thermophilic Verrucomicrobia grouped in subdivision 3.</title>
        <authorList>
            <person name="Carere C.R."/>
            <person name="Steen J."/>
            <person name="Hugenholtz P."/>
            <person name="Stott M.B."/>
        </authorList>
    </citation>
    <scope>NUCLEOTIDE SEQUENCE [LARGE SCALE GENOMIC DNA]</scope>
    <source>
        <strain evidence="8 9">NGM72.4</strain>
    </source>
</reference>
<keyword evidence="2" id="KW-1003">Cell membrane</keyword>
<dbReference type="EMBL" id="JAAKYA010000004">
    <property type="protein sequence ID" value="NGO37900.1"/>
    <property type="molecule type" value="Genomic_DNA"/>
</dbReference>
<evidence type="ECO:0000256" key="1">
    <source>
        <dbReference type="ARBA" id="ARBA00004236"/>
    </source>
</evidence>
<name>A0A6M1RXJ6_9BACT</name>
<keyword evidence="9" id="KW-1185">Reference proteome</keyword>
<keyword evidence="4 7" id="KW-1133">Transmembrane helix</keyword>
<evidence type="ECO:0000256" key="7">
    <source>
        <dbReference type="SAM" id="Phobius"/>
    </source>
</evidence>
<comment type="caution">
    <text evidence="8">The sequence shown here is derived from an EMBL/GenBank/DDBJ whole genome shotgun (WGS) entry which is preliminary data.</text>
</comment>
<protein>
    <recommendedName>
        <fullName evidence="10">Flagellar biosynthetic protein FliO</fullName>
    </recommendedName>
</protein>
<evidence type="ECO:0008006" key="10">
    <source>
        <dbReference type="Google" id="ProtNLM"/>
    </source>
</evidence>
<comment type="subcellular location">
    <subcellularLocation>
        <location evidence="1">Cell membrane</location>
    </subcellularLocation>
</comment>
<evidence type="ECO:0000313" key="8">
    <source>
        <dbReference type="EMBL" id="NGO37900.1"/>
    </source>
</evidence>
<feature type="region of interest" description="Disordered" evidence="6">
    <location>
        <begin position="132"/>
        <end position="156"/>
    </location>
</feature>
<accession>A0A6M1RXJ6</accession>
<dbReference type="Pfam" id="PF04347">
    <property type="entry name" value="FliO"/>
    <property type="match status" value="1"/>
</dbReference>
<evidence type="ECO:0000313" key="9">
    <source>
        <dbReference type="Proteomes" id="UP000477311"/>
    </source>
</evidence>
<evidence type="ECO:0000256" key="4">
    <source>
        <dbReference type="ARBA" id="ARBA00022989"/>
    </source>
</evidence>
<proteinExistence type="predicted"/>
<dbReference type="GO" id="GO:0044781">
    <property type="term" value="P:bacterial-type flagellum organization"/>
    <property type="evidence" value="ECO:0007669"/>
    <property type="project" value="InterPro"/>
</dbReference>
<evidence type="ECO:0000256" key="5">
    <source>
        <dbReference type="ARBA" id="ARBA00023136"/>
    </source>
</evidence>
<gene>
    <name evidence="8" type="ORF">G4L39_00575</name>
</gene>
<evidence type="ECO:0000256" key="6">
    <source>
        <dbReference type="SAM" id="MobiDB-lite"/>
    </source>
</evidence>
<dbReference type="GO" id="GO:0016020">
    <property type="term" value="C:membrane"/>
    <property type="evidence" value="ECO:0007669"/>
    <property type="project" value="InterPro"/>
</dbReference>
<dbReference type="Proteomes" id="UP000477311">
    <property type="component" value="Unassembled WGS sequence"/>
</dbReference>
<sequence>MRRTFHGVGRLGTALVWVGWVWCAGLVRAAETAGEVSTVSSVGMAPPTPFPDPGAALLRVMVALAVVLAVFGAGVWLWRNWQRMLLRGNEPRLRILEARPLGGRQTLYVLAYEQERLLVAATPQGVQLLTHLPPGPEPSGADAAAEPVRDGPPARGVPLPFAGVLRRVLHSRP</sequence>
<organism evidence="8 9">
    <name type="scientific">Limisphaera ngatamarikiensis</name>
    <dbReference type="NCBI Taxonomy" id="1324935"/>
    <lineage>
        <taxon>Bacteria</taxon>
        <taxon>Pseudomonadati</taxon>
        <taxon>Verrucomicrobiota</taxon>
        <taxon>Verrucomicrobiia</taxon>
        <taxon>Limisphaerales</taxon>
        <taxon>Limisphaeraceae</taxon>
        <taxon>Limisphaera</taxon>
    </lineage>
</organism>
<dbReference type="RefSeq" id="WP_165105120.1">
    <property type="nucleotide sequence ID" value="NZ_JAAKYA010000004.1"/>
</dbReference>
<keyword evidence="3 7" id="KW-0812">Transmembrane</keyword>
<evidence type="ECO:0000256" key="2">
    <source>
        <dbReference type="ARBA" id="ARBA00022475"/>
    </source>
</evidence>